<comment type="caution">
    <text evidence="2">The sequence shown here is derived from an EMBL/GenBank/DDBJ whole genome shotgun (WGS) entry which is preliminary data.</text>
</comment>
<proteinExistence type="predicted"/>
<dbReference type="AlphaFoldDB" id="A0A6V8MNG9"/>
<dbReference type="SUPFAM" id="SSF160387">
    <property type="entry name" value="NosL/MerB-like"/>
    <property type="match status" value="1"/>
</dbReference>
<keyword evidence="3" id="KW-1185">Reference proteome</keyword>
<organism evidence="2 3">
    <name type="scientific">Geomonas silvestris</name>
    <dbReference type="NCBI Taxonomy" id="2740184"/>
    <lineage>
        <taxon>Bacteria</taxon>
        <taxon>Pseudomonadati</taxon>
        <taxon>Thermodesulfobacteriota</taxon>
        <taxon>Desulfuromonadia</taxon>
        <taxon>Geobacterales</taxon>
        <taxon>Geobacteraceae</taxon>
        <taxon>Geomonas</taxon>
    </lineage>
</organism>
<evidence type="ECO:0000313" key="2">
    <source>
        <dbReference type="EMBL" id="GFO61521.1"/>
    </source>
</evidence>
<dbReference type="PANTHER" id="PTHR41247:SF1">
    <property type="entry name" value="HTH-TYPE TRANSCRIPTIONAL REPRESSOR YCNK"/>
    <property type="match status" value="1"/>
</dbReference>
<gene>
    <name evidence="2" type="ORF">GMST_38460</name>
</gene>
<protein>
    <submittedName>
        <fullName evidence="2">Nitrous oxide reductase accessory protein NosL</fullName>
    </submittedName>
</protein>
<dbReference type="PANTHER" id="PTHR41247">
    <property type="entry name" value="HTH-TYPE TRANSCRIPTIONAL REPRESSOR YCNK"/>
    <property type="match status" value="1"/>
</dbReference>
<evidence type="ECO:0000313" key="3">
    <source>
        <dbReference type="Proteomes" id="UP000556026"/>
    </source>
</evidence>
<feature type="signal peptide" evidence="1">
    <location>
        <begin position="1"/>
        <end position="32"/>
    </location>
</feature>
<dbReference type="EMBL" id="BLXX01000015">
    <property type="protein sequence ID" value="GFO61521.1"/>
    <property type="molecule type" value="Genomic_DNA"/>
</dbReference>
<reference evidence="3" key="1">
    <citation type="submission" date="2020-06" db="EMBL/GenBank/DDBJ databases">
        <title>Draft genomic sequence of Geomonas sp. Red330.</title>
        <authorList>
            <person name="Itoh H."/>
            <person name="Zhenxing X."/>
            <person name="Ushijima N."/>
            <person name="Masuda Y."/>
            <person name="Shiratori Y."/>
            <person name="Senoo K."/>
        </authorList>
    </citation>
    <scope>NUCLEOTIDE SEQUENCE [LARGE SCALE GENOMIC DNA]</scope>
    <source>
        <strain evidence="3">Red330</strain>
    </source>
</reference>
<sequence>MALLPSSILNRFGRLIAAALCVVLLSAAASLAAPKAPVKAPPKDAKCPVCGMFVAKYPSWGASIGYRDGSFAYFDGPKDLFSYYLNPRKYDPAKKPGDIVSIEVKDYYSLASIDARKAYFVSGSKVLGPMGKELVPFARQADAEGFRNDHQGRRVLRFPEVTLDLLKSLE</sequence>
<dbReference type="Proteomes" id="UP000556026">
    <property type="component" value="Unassembled WGS sequence"/>
</dbReference>
<dbReference type="RefSeq" id="WP_183356315.1">
    <property type="nucleotide sequence ID" value="NZ_BLXX01000015.1"/>
</dbReference>
<name>A0A6V8MNG9_9BACT</name>
<keyword evidence="1" id="KW-0732">Signal</keyword>
<evidence type="ECO:0000256" key="1">
    <source>
        <dbReference type="SAM" id="SignalP"/>
    </source>
</evidence>
<feature type="chain" id="PRO_5027661455" evidence="1">
    <location>
        <begin position="33"/>
        <end position="170"/>
    </location>
</feature>
<dbReference type="Pfam" id="PF05573">
    <property type="entry name" value="NosL"/>
    <property type="match status" value="1"/>
</dbReference>
<accession>A0A6V8MNG9</accession>
<dbReference type="InterPro" id="IPR008719">
    <property type="entry name" value="N2O_reductase_NosL"/>
</dbReference>
<dbReference type="Gene3D" id="3.30.70.2050">
    <property type="match status" value="1"/>
</dbReference>